<dbReference type="Proteomes" id="UP000253606">
    <property type="component" value="Chromosome"/>
</dbReference>
<dbReference type="OrthoDB" id="122626at2"/>
<feature type="transmembrane region" description="Helical" evidence="1">
    <location>
        <begin position="275"/>
        <end position="293"/>
    </location>
</feature>
<dbReference type="EMBL" id="CP030840">
    <property type="protein sequence ID" value="AXC14136.1"/>
    <property type="molecule type" value="Genomic_DNA"/>
</dbReference>
<evidence type="ECO:0000256" key="1">
    <source>
        <dbReference type="SAM" id="Phobius"/>
    </source>
</evidence>
<evidence type="ECO:0000313" key="3">
    <source>
        <dbReference type="Proteomes" id="UP000253606"/>
    </source>
</evidence>
<keyword evidence="1" id="KW-0812">Transmembrane</keyword>
<proteinExistence type="predicted"/>
<keyword evidence="3" id="KW-1185">Reference proteome</keyword>
<keyword evidence="1" id="KW-0472">Membrane</keyword>
<dbReference type="RefSeq" id="WP_114208970.1">
    <property type="nucleotide sequence ID" value="NZ_CP030840.1"/>
</dbReference>
<evidence type="ECO:0000313" key="2">
    <source>
        <dbReference type="EMBL" id="AXC14136.1"/>
    </source>
</evidence>
<dbReference type="KEGG" id="abas:ACPOL_4874"/>
<sequence length="304" mass="32863">MPSPVTYVRNIARSPAIGWFTRASLSRCIHRAAEEHPSSRLQNVPASISLRFQDYAAILTNFNRSRRREPVRPYERDVLLFLLASAAGSADSWSYLGPAHAFVANMTGNTVLLGIAVFQLHGSVLPPLISLLSYALGVISASALTKQVQPGVAWARSISWTLLIEAIFMSGAEVARAVLQPSTRSVDYLLAFVAFAIGMQSGAMLQLKVPGIVTTYITGTWTTFMNGMVRFTAGRKAPHASRNYEERLLMQAGILATYFFSAVATGWLFRYVPKAAGALPSLAVFSVAIYGAVRGGGEGTQADQ</sequence>
<feature type="transmembrane region" description="Helical" evidence="1">
    <location>
        <begin position="186"/>
        <end position="203"/>
    </location>
</feature>
<dbReference type="Pfam" id="PF06912">
    <property type="entry name" value="DUF1275"/>
    <property type="match status" value="1"/>
</dbReference>
<dbReference type="InterPro" id="IPR010699">
    <property type="entry name" value="DUF1275"/>
</dbReference>
<dbReference type="PANTHER" id="PTHR37314">
    <property type="entry name" value="SLR0142 PROTEIN"/>
    <property type="match status" value="1"/>
</dbReference>
<organism evidence="2 3">
    <name type="scientific">Acidisarcina polymorpha</name>
    <dbReference type="NCBI Taxonomy" id="2211140"/>
    <lineage>
        <taxon>Bacteria</taxon>
        <taxon>Pseudomonadati</taxon>
        <taxon>Acidobacteriota</taxon>
        <taxon>Terriglobia</taxon>
        <taxon>Terriglobales</taxon>
        <taxon>Acidobacteriaceae</taxon>
        <taxon>Acidisarcina</taxon>
    </lineage>
</organism>
<evidence type="ECO:0008006" key="4">
    <source>
        <dbReference type="Google" id="ProtNLM"/>
    </source>
</evidence>
<feature type="transmembrane region" description="Helical" evidence="1">
    <location>
        <begin position="248"/>
        <end position="269"/>
    </location>
</feature>
<reference evidence="2 3" key="1">
    <citation type="journal article" date="2018" name="Front. Microbiol.">
        <title>Hydrolytic Capabilities as a Key to Environmental Success: Chitinolytic and Cellulolytic Acidobacteria From Acidic Sub-arctic Soils and Boreal Peatlands.</title>
        <authorList>
            <person name="Belova S.E."/>
            <person name="Ravin N.V."/>
            <person name="Pankratov T.A."/>
            <person name="Rakitin A.L."/>
            <person name="Ivanova A.A."/>
            <person name="Beletsky A.V."/>
            <person name="Mardanov A.V."/>
            <person name="Sinninghe Damste J.S."/>
            <person name="Dedysh S.N."/>
        </authorList>
    </citation>
    <scope>NUCLEOTIDE SEQUENCE [LARGE SCALE GENOMIC DNA]</scope>
    <source>
        <strain evidence="2 3">SBC82</strain>
    </source>
</reference>
<accession>A0A2Z5G6G2</accession>
<keyword evidence="1" id="KW-1133">Transmembrane helix</keyword>
<feature type="transmembrane region" description="Helical" evidence="1">
    <location>
        <begin position="157"/>
        <end position="179"/>
    </location>
</feature>
<feature type="transmembrane region" description="Helical" evidence="1">
    <location>
        <begin position="209"/>
        <end position="227"/>
    </location>
</feature>
<dbReference type="AlphaFoldDB" id="A0A2Z5G6G2"/>
<name>A0A2Z5G6G2_9BACT</name>
<dbReference type="PANTHER" id="PTHR37314:SF4">
    <property type="entry name" value="UPF0700 TRANSMEMBRANE PROTEIN YOAK"/>
    <property type="match status" value="1"/>
</dbReference>
<protein>
    <recommendedName>
        <fullName evidence="4">Transmembrane protein</fullName>
    </recommendedName>
</protein>
<gene>
    <name evidence="2" type="ORF">ACPOL_4874</name>
</gene>